<proteinExistence type="predicted"/>
<name>A0A0C3DT40_9AGAM</name>
<gene>
    <name evidence="1" type="ORF">SCLCIDRAFT_1218086</name>
</gene>
<reference evidence="1 2" key="1">
    <citation type="submission" date="2014-04" db="EMBL/GenBank/DDBJ databases">
        <authorList>
            <consortium name="DOE Joint Genome Institute"/>
            <person name="Kuo A."/>
            <person name="Kohler A."/>
            <person name="Nagy L.G."/>
            <person name="Floudas D."/>
            <person name="Copeland A."/>
            <person name="Barry K.W."/>
            <person name="Cichocki N."/>
            <person name="Veneault-Fourrey C."/>
            <person name="LaButti K."/>
            <person name="Lindquist E.A."/>
            <person name="Lipzen A."/>
            <person name="Lundell T."/>
            <person name="Morin E."/>
            <person name="Murat C."/>
            <person name="Sun H."/>
            <person name="Tunlid A."/>
            <person name="Henrissat B."/>
            <person name="Grigoriev I.V."/>
            <person name="Hibbett D.S."/>
            <person name="Martin F."/>
            <person name="Nordberg H.P."/>
            <person name="Cantor M.N."/>
            <person name="Hua S.X."/>
        </authorList>
    </citation>
    <scope>NUCLEOTIDE SEQUENCE [LARGE SCALE GENOMIC DNA]</scope>
    <source>
        <strain evidence="1 2">Foug A</strain>
    </source>
</reference>
<dbReference type="HOGENOM" id="CLU_2689274_0_0_1"/>
<dbReference type="EMBL" id="KN822077">
    <property type="protein sequence ID" value="KIM59091.1"/>
    <property type="molecule type" value="Genomic_DNA"/>
</dbReference>
<reference evidence="2" key="2">
    <citation type="submission" date="2015-01" db="EMBL/GenBank/DDBJ databases">
        <title>Evolutionary Origins and Diversification of the Mycorrhizal Mutualists.</title>
        <authorList>
            <consortium name="DOE Joint Genome Institute"/>
            <consortium name="Mycorrhizal Genomics Consortium"/>
            <person name="Kohler A."/>
            <person name="Kuo A."/>
            <person name="Nagy L.G."/>
            <person name="Floudas D."/>
            <person name="Copeland A."/>
            <person name="Barry K.W."/>
            <person name="Cichocki N."/>
            <person name="Veneault-Fourrey C."/>
            <person name="LaButti K."/>
            <person name="Lindquist E.A."/>
            <person name="Lipzen A."/>
            <person name="Lundell T."/>
            <person name="Morin E."/>
            <person name="Murat C."/>
            <person name="Riley R."/>
            <person name="Ohm R."/>
            <person name="Sun H."/>
            <person name="Tunlid A."/>
            <person name="Henrissat B."/>
            <person name="Grigoriev I.V."/>
            <person name="Hibbett D.S."/>
            <person name="Martin F."/>
        </authorList>
    </citation>
    <scope>NUCLEOTIDE SEQUENCE [LARGE SCALE GENOMIC DNA]</scope>
    <source>
        <strain evidence="2">Foug A</strain>
    </source>
</reference>
<protein>
    <submittedName>
        <fullName evidence="1">Uncharacterized protein</fullName>
    </submittedName>
</protein>
<dbReference type="InParanoid" id="A0A0C3DT40"/>
<accession>A0A0C3DT40</accession>
<dbReference type="Proteomes" id="UP000053989">
    <property type="component" value="Unassembled WGS sequence"/>
</dbReference>
<keyword evidence="2" id="KW-1185">Reference proteome</keyword>
<evidence type="ECO:0000313" key="2">
    <source>
        <dbReference type="Proteomes" id="UP000053989"/>
    </source>
</evidence>
<sequence length="74" mass="8198">MYWFQMNRTSRLSDGEPFGGLAAGPEQGSLESEFYNSEDASLYPNSFAVVLLHRADVRSESSYSKHFGLSGVCI</sequence>
<organism evidence="1 2">
    <name type="scientific">Scleroderma citrinum Foug A</name>
    <dbReference type="NCBI Taxonomy" id="1036808"/>
    <lineage>
        <taxon>Eukaryota</taxon>
        <taxon>Fungi</taxon>
        <taxon>Dikarya</taxon>
        <taxon>Basidiomycota</taxon>
        <taxon>Agaricomycotina</taxon>
        <taxon>Agaricomycetes</taxon>
        <taxon>Agaricomycetidae</taxon>
        <taxon>Boletales</taxon>
        <taxon>Sclerodermatineae</taxon>
        <taxon>Sclerodermataceae</taxon>
        <taxon>Scleroderma</taxon>
    </lineage>
</organism>
<evidence type="ECO:0000313" key="1">
    <source>
        <dbReference type="EMBL" id="KIM59091.1"/>
    </source>
</evidence>
<dbReference type="AlphaFoldDB" id="A0A0C3DT40"/>